<reference evidence="2" key="1">
    <citation type="journal article" date="2019" name="Int. J. Syst. Evol. Microbiol.">
        <title>The Global Catalogue of Microorganisms (GCM) 10K type strain sequencing project: providing services to taxonomists for standard genome sequencing and annotation.</title>
        <authorList>
            <consortium name="The Broad Institute Genomics Platform"/>
            <consortium name="The Broad Institute Genome Sequencing Center for Infectious Disease"/>
            <person name="Wu L."/>
            <person name="Ma J."/>
        </authorList>
    </citation>
    <scope>NUCLEOTIDE SEQUENCE [LARGE SCALE GENOMIC DNA]</scope>
    <source>
        <strain evidence="2">JCM 17125</strain>
    </source>
</reference>
<name>A0ABP7CJW4_9MICO</name>
<evidence type="ECO:0000313" key="2">
    <source>
        <dbReference type="Proteomes" id="UP001501468"/>
    </source>
</evidence>
<accession>A0ABP7CJW4</accession>
<organism evidence="1 2">
    <name type="scientific">Terrabacter ginsenosidimutans</name>
    <dbReference type="NCBI Taxonomy" id="490575"/>
    <lineage>
        <taxon>Bacteria</taxon>
        <taxon>Bacillati</taxon>
        <taxon>Actinomycetota</taxon>
        <taxon>Actinomycetes</taxon>
        <taxon>Micrococcales</taxon>
        <taxon>Intrasporangiaceae</taxon>
        <taxon>Terrabacter</taxon>
    </lineage>
</organism>
<dbReference type="EMBL" id="BAABDC010000001">
    <property type="protein sequence ID" value="GAA3690338.1"/>
    <property type="molecule type" value="Genomic_DNA"/>
</dbReference>
<gene>
    <name evidence="1" type="ORF">GCM10022399_02570</name>
</gene>
<comment type="caution">
    <text evidence="1">The sequence shown here is derived from an EMBL/GenBank/DDBJ whole genome shotgun (WGS) entry which is preliminary data.</text>
</comment>
<protein>
    <submittedName>
        <fullName evidence="1">Uncharacterized protein</fullName>
    </submittedName>
</protein>
<proteinExistence type="predicted"/>
<dbReference type="Proteomes" id="UP001501468">
    <property type="component" value="Unassembled WGS sequence"/>
</dbReference>
<sequence length="181" mass="19738">MCGMSGRERAPTCRRKTVADKISAVSSEISPEAQNLIYRLVGELKTNPRDEHSRYAETTVPGGDESDILDVLVQTAESTSMFALWYGEGMPGSCDDDGFAAVAECVRAPDGSIIAWYEEVRADENEEPYERVRILVAFRSDGLVVTLNRYAEAGPTEPVDPWEFASLQALALAPTWGDASG</sequence>
<keyword evidence="2" id="KW-1185">Reference proteome</keyword>
<evidence type="ECO:0000313" key="1">
    <source>
        <dbReference type="EMBL" id="GAA3690338.1"/>
    </source>
</evidence>